<evidence type="ECO:0000313" key="1">
    <source>
        <dbReference type="EMBL" id="KAK8843299.1"/>
    </source>
</evidence>
<accession>A0ABR2HAN3</accession>
<gene>
    <name evidence="1" type="ORF">M9Y10_025154</name>
</gene>
<dbReference type="SUPFAM" id="SSF52540">
    <property type="entry name" value="P-loop containing nucleoside triphosphate hydrolases"/>
    <property type="match status" value="1"/>
</dbReference>
<dbReference type="PANTHER" id="PTHR32046">
    <property type="entry name" value="G DOMAIN-CONTAINING PROTEIN"/>
    <property type="match status" value="1"/>
</dbReference>
<dbReference type="InterPro" id="IPR032675">
    <property type="entry name" value="LRR_dom_sf"/>
</dbReference>
<sequence length="825" mass="94102">MEIEAFIKKMKDINSALLDFFDSSNESGFETLIEILEKNKLENKEEFRLLFQLVSKISSNHHRTSGFFDKLEKIFKYLFKDFPSSINIFDFIPDFTKYNKRILFLLLEKKLIKPDAAFVSKYLRSKRSDYDTFHFLYPTMKEFYEEEKQKQIEKDIFDHYGDELPTFEEKCRIGENDSYLCSLIRSDSIEEFVSYVNRTNLSLSVKIDSSIYETNSFLIGKEPKLIEYAAFFGSIQIIQYLKYNNVPLTSSLWLYAVHSNSAELIHFLEENNINKTTKQNIEDILIESIKCHHNDISNYIKDNFYEQNGTDFQDHFNETIINSLNFFFFPDKVESMFCKPEKTNGFNLNKLGFLFTQVTIHSSATSIENTAFYGCSVINQIRIPSSVVSIENAAFYGCSSLTQISFDTPSSLNSIGNSAFVGCSKLIQILIPSSVTSIGNAAFYGCSSLKQIIIPSSVTSIGNAAFYGCSSLTQISFETPSSLNSIGNGAFVGCSKLTGVSIPSSVTSGKDTLYGCLKLIQKMIPFSEYSIGLIKEEKGEVNTSPLIDIIRKLSIPIKTEEGCSQKYILPSFITQIDPVKKIRRITIGPQISSLKDEIKILIFGASSSGKTLFLNRAVNYIYGVKWTDNCRFKIALDENQNDQFGSQIDYVTAYTLYWQPGFAVPYTVTLIDTPEFGYERFELDMEIVDQLKSFFMNEKGNGIDNLNAVTFIIKSDLNAQSSKSLKFIYDSITKMFGNDIANNINIVVSYFSGYLDMLLYALKYARIPTTYLYNFNNGEFAETDIENDAKVNKELWKFGQKDYENFFNDVAKMSPKKLNEIHNHQ</sequence>
<dbReference type="SUPFAM" id="SSF52058">
    <property type="entry name" value="L domain-like"/>
    <property type="match status" value="1"/>
</dbReference>
<evidence type="ECO:0000313" key="2">
    <source>
        <dbReference type="Proteomes" id="UP001470230"/>
    </source>
</evidence>
<dbReference type="Gene3D" id="3.40.50.300">
    <property type="entry name" value="P-loop containing nucleotide triphosphate hydrolases"/>
    <property type="match status" value="1"/>
</dbReference>
<dbReference type="SUPFAM" id="SSF140860">
    <property type="entry name" value="Pseudo ankyrin repeat-like"/>
    <property type="match status" value="1"/>
</dbReference>
<name>A0ABR2HAN3_9EUKA</name>
<reference evidence="1 2" key="1">
    <citation type="submission" date="2024-04" db="EMBL/GenBank/DDBJ databases">
        <title>Tritrichomonas musculus Genome.</title>
        <authorList>
            <person name="Alves-Ferreira E."/>
            <person name="Grigg M."/>
            <person name="Lorenzi H."/>
            <person name="Galac M."/>
        </authorList>
    </citation>
    <scope>NUCLEOTIDE SEQUENCE [LARGE SCALE GENOMIC DNA]</scope>
    <source>
        <strain evidence="1 2">EAF2021</strain>
    </source>
</reference>
<keyword evidence="2" id="KW-1185">Reference proteome</keyword>
<protein>
    <submittedName>
        <fullName evidence="1">Uncharacterized protein</fullName>
    </submittedName>
</protein>
<dbReference type="InterPro" id="IPR027417">
    <property type="entry name" value="P-loop_NTPase"/>
</dbReference>
<dbReference type="PANTHER" id="PTHR32046:SF11">
    <property type="entry name" value="IMMUNE-ASSOCIATED NUCLEOTIDE-BINDING PROTEIN 10-LIKE"/>
    <property type="match status" value="1"/>
</dbReference>
<dbReference type="Proteomes" id="UP001470230">
    <property type="component" value="Unassembled WGS sequence"/>
</dbReference>
<dbReference type="Pfam" id="PF13306">
    <property type="entry name" value="LRR_5"/>
    <property type="match status" value="1"/>
</dbReference>
<proteinExistence type="predicted"/>
<dbReference type="Gene3D" id="3.80.10.10">
    <property type="entry name" value="Ribonuclease Inhibitor"/>
    <property type="match status" value="3"/>
</dbReference>
<dbReference type="EMBL" id="JAPFFF010000035">
    <property type="protein sequence ID" value="KAK8843299.1"/>
    <property type="molecule type" value="Genomic_DNA"/>
</dbReference>
<dbReference type="InterPro" id="IPR026906">
    <property type="entry name" value="LRR_5"/>
</dbReference>
<comment type="caution">
    <text evidence="1">The sequence shown here is derived from an EMBL/GenBank/DDBJ whole genome shotgun (WGS) entry which is preliminary data.</text>
</comment>
<organism evidence="1 2">
    <name type="scientific">Tritrichomonas musculus</name>
    <dbReference type="NCBI Taxonomy" id="1915356"/>
    <lineage>
        <taxon>Eukaryota</taxon>
        <taxon>Metamonada</taxon>
        <taxon>Parabasalia</taxon>
        <taxon>Tritrichomonadida</taxon>
        <taxon>Tritrichomonadidae</taxon>
        <taxon>Tritrichomonas</taxon>
    </lineage>
</organism>